<proteinExistence type="predicted"/>
<dbReference type="Pfam" id="PF13649">
    <property type="entry name" value="Methyltransf_25"/>
    <property type="match status" value="1"/>
</dbReference>
<dbReference type="RefSeq" id="WP_122919562.1">
    <property type="nucleotide sequence ID" value="NZ_RHHQ01000015.1"/>
</dbReference>
<protein>
    <submittedName>
        <fullName evidence="2">Class I SAM-dependent methyltransferase</fullName>
    </submittedName>
</protein>
<keyword evidence="2" id="KW-0489">Methyltransferase</keyword>
<reference evidence="2 3" key="1">
    <citation type="submission" date="2018-10" db="EMBL/GenBank/DDBJ databases">
        <title>Phylogenomics of Brevibacillus.</title>
        <authorList>
            <person name="Dunlap C."/>
        </authorList>
    </citation>
    <scope>NUCLEOTIDE SEQUENCE [LARGE SCALE GENOMIC DNA]</scope>
    <source>
        <strain evidence="2 3">JCM 15716</strain>
    </source>
</reference>
<keyword evidence="2" id="KW-0808">Transferase</keyword>
<keyword evidence="3" id="KW-1185">Reference proteome</keyword>
<comment type="caution">
    <text evidence="2">The sequence shown here is derived from an EMBL/GenBank/DDBJ whole genome shotgun (WGS) entry which is preliminary data.</text>
</comment>
<sequence length="194" mass="21787">MMDDYVAKNKETFDRLGSTATDVDDLIKITLQELPAFQMLLAGGKVLDLGCGVGHDSLRLKRHRLDVQGLDISEAMLAEAKRSVEGVPFWQGDFRELPFEDNSFDGVWANGTLFYVTPEDLSKTLSEVVRILKPSGVFFASYLQGEGDYTLDSLYFRRYSMEELDSVYRQAGFRTIDRAQTAGGEKYISLTAVK</sequence>
<evidence type="ECO:0000313" key="3">
    <source>
        <dbReference type="Proteomes" id="UP000271031"/>
    </source>
</evidence>
<gene>
    <name evidence="2" type="ORF">EDM56_19395</name>
</gene>
<dbReference type="EMBL" id="RHHQ01000015">
    <property type="protein sequence ID" value="RNB85077.1"/>
    <property type="molecule type" value="Genomic_DNA"/>
</dbReference>
<dbReference type="AlphaFoldDB" id="A0A3M8DCZ6"/>
<evidence type="ECO:0000313" key="2">
    <source>
        <dbReference type="EMBL" id="RNB85077.1"/>
    </source>
</evidence>
<feature type="domain" description="Methyltransferase" evidence="1">
    <location>
        <begin position="46"/>
        <end position="136"/>
    </location>
</feature>
<name>A0A3M8DCZ6_9BACL</name>
<accession>A0A3M8DCZ6</accession>
<dbReference type="SUPFAM" id="SSF53335">
    <property type="entry name" value="S-adenosyl-L-methionine-dependent methyltransferases"/>
    <property type="match status" value="1"/>
</dbReference>
<dbReference type="InterPro" id="IPR041698">
    <property type="entry name" value="Methyltransf_25"/>
</dbReference>
<dbReference type="OrthoDB" id="9760689at2"/>
<dbReference type="Proteomes" id="UP000271031">
    <property type="component" value="Unassembled WGS sequence"/>
</dbReference>
<dbReference type="Gene3D" id="3.40.50.150">
    <property type="entry name" value="Vaccinia Virus protein VP39"/>
    <property type="match status" value="1"/>
</dbReference>
<evidence type="ECO:0000259" key="1">
    <source>
        <dbReference type="Pfam" id="PF13649"/>
    </source>
</evidence>
<dbReference type="GO" id="GO:0032259">
    <property type="term" value="P:methylation"/>
    <property type="evidence" value="ECO:0007669"/>
    <property type="project" value="UniProtKB-KW"/>
</dbReference>
<dbReference type="PANTHER" id="PTHR43591:SF110">
    <property type="entry name" value="RHODANESE DOMAIN-CONTAINING PROTEIN"/>
    <property type="match status" value="1"/>
</dbReference>
<organism evidence="2 3">
    <name type="scientific">Brevibacillus fluminis</name>
    <dbReference type="NCBI Taxonomy" id="511487"/>
    <lineage>
        <taxon>Bacteria</taxon>
        <taxon>Bacillati</taxon>
        <taxon>Bacillota</taxon>
        <taxon>Bacilli</taxon>
        <taxon>Bacillales</taxon>
        <taxon>Paenibacillaceae</taxon>
        <taxon>Brevibacillus</taxon>
    </lineage>
</organism>
<dbReference type="PANTHER" id="PTHR43591">
    <property type="entry name" value="METHYLTRANSFERASE"/>
    <property type="match status" value="1"/>
</dbReference>
<dbReference type="InterPro" id="IPR029063">
    <property type="entry name" value="SAM-dependent_MTases_sf"/>
</dbReference>
<dbReference type="GO" id="GO:0008168">
    <property type="term" value="F:methyltransferase activity"/>
    <property type="evidence" value="ECO:0007669"/>
    <property type="project" value="UniProtKB-KW"/>
</dbReference>
<dbReference type="CDD" id="cd02440">
    <property type="entry name" value="AdoMet_MTases"/>
    <property type="match status" value="1"/>
</dbReference>